<dbReference type="GeneID" id="61064947"/>
<evidence type="ECO:0000256" key="2">
    <source>
        <dbReference type="SAM" id="SignalP"/>
    </source>
</evidence>
<evidence type="ECO:0000313" key="8">
    <source>
        <dbReference type="Proteomes" id="UP000557842"/>
    </source>
</evidence>
<evidence type="ECO:0008006" key="9">
    <source>
        <dbReference type="Google" id="ProtNLM"/>
    </source>
</evidence>
<evidence type="ECO:0000313" key="5">
    <source>
        <dbReference type="EMBL" id="EAK0452303.1"/>
    </source>
</evidence>
<organism evidence="6">
    <name type="scientific">Campylobacter fetus</name>
    <dbReference type="NCBI Taxonomy" id="196"/>
    <lineage>
        <taxon>Bacteria</taxon>
        <taxon>Pseudomonadati</taxon>
        <taxon>Campylobacterota</taxon>
        <taxon>Epsilonproteobacteria</taxon>
        <taxon>Campylobacterales</taxon>
        <taxon>Campylobacteraceae</taxon>
        <taxon>Campylobacter</taxon>
    </lineage>
</organism>
<sequence>MKLFIGILLLVLTLFTAQAKEEKTSVNSNSNLKTTYFSSYHLYSNTKNNSALMNSIIFTALIVAFISLIMFIIFLRIEKPKKLQLKNRLKIIQEPFYMEKIHRKFMLSKPQQGDIVERLELFFKILHIKAAKNNNVVIFNYDPKQHRYFSADFKIISYAVHMLTQFVINIISNSSIVLTIKSINATNNVYKVTLKANTNLIEMDNNIKDALKGKTKNINYKKLVIASDIAKLLGSKLRYQSKSSEFEFSFNLLLTPIQKDNNHKFINEYKNEISAIIAEDDINSFYTLTAGLRHYDIKTKPNHNWEIVKKHITDTIFKPELVFIQAKIIKKLSKNDINVLKEHKERKNITFIILSNNSSYDDVNKLLDFETFILRQPYTQDALLAVLNRSQQVAMGGGMANFLGYKTEKKLKFY</sequence>
<name>A0A5L8QPV8_CAMFE</name>
<keyword evidence="1" id="KW-0812">Transmembrane</keyword>
<dbReference type="EMBL" id="AACCXM010000001">
    <property type="protein sequence ID" value="EAK0467923.1"/>
    <property type="molecule type" value="Genomic_DNA"/>
</dbReference>
<keyword evidence="2" id="KW-0732">Signal</keyword>
<keyword evidence="1" id="KW-0472">Membrane</keyword>
<keyword evidence="1" id="KW-1133">Transmembrane helix</keyword>
<keyword evidence="7" id="KW-1185">Reference proteome</keyword>
<dbReference type="Proteomes" id="UP000557842">
    <property type="component" value="Unassembled WGS sequence"/>
</dbReference>
<dbReference type="AlphaFoldDB" id="A0A5L8QPV8"/>
<gene>
    <name evidence="5" type="ORF">AAH17_01315</name>
    <name evidence="6" type="ORF">AAH24_00845</name>
    <name evidence="3" type="ORF">BVH53_00200</name>
    <name evidence="4" type="ORF">CX802_05945</name>
</gene>
<proteinExistence type="predicted"/>
<accession>A0A5L8QPV8</accession>
<evidence type="ECO:0000313" key="7">
    <source>
        <dbReference type="Proteomes" id="UP000535509"/>
    </source>
</evidence>
<evidence type="ECO:0000256" key="1">
    <source>
        <dbReference type="SAM" id="Phobius"/>
    </source>
</evidence>
<dbReference type="OMA" id="HIRCTSC"/>
<dbReference type="RefSeq" id="WP_011732089.1">
    <property type="nucleotide sequence ID" value="NZ_AABUZP020000005.1"/>
</dbReference>
<dbReference type="EMBL" id="AACCXK010000002">
    <property type="protein sequence ID" value="EAK0452303.1"/>
    <property type="molecule type" value="Genomic_DNA"/>
</dbReference>
<dbReference type="Proteomes" id="UP000535509">
    <property type="component" value="Unassembled WGS sequence"/>
</dbReference>
<comment type="caution">
    <text evidence="6">The sequence shown here is derived from an EMBL/GenBank/DDBJ whole genome shotgun (WGS) entry which is preliminary data.</text>
</comment>
<feature type="chain" id="PRO_5044621729" description="Periplasmic protein" evidence="2">
    <location>
        <begin position="20"/>
        <end position="414"/>
    </location>
</feature>
<evidence type="ECO:0000313" key="4">
    <source>
        <dbReference type="EMBL" id="EAI8859368.1"/>
    </source>
</evidence>
<evidence type="ECO:0000313" key="6">
    <source>
        <dbReference type="EMBL" id="EAK0467923.1"/>
    </source>
</evidence>
<dbReference type="EMBL" id="AABTCC010000016">
    <property type="protein sequence ID" value="EAI8859368.1"/>
    <property type="molecule type" value="Genomic_DNA"/>
</dbReference>
<feature type="signal peptide" evidence="2">
    <location>
        <begin position="1"/>
        <end position="19"/>
    </location>
</feature>
<feature type="transmembrane region" description="Helical" evidence="1">
    <location>
        <begin position="51"/>
        <end position="75"/>
    </location>
</feature>
<dbReference type="EMBL" id="AABQDW010000001">
    <property type="protein sequence ID" value="EAI5407136.1"/>
    <property type="molecule type" value="Genomic_DNA"/>
</dbReference>
<evidence type="ECO:0000313" key="3">
    <source>
        <dbReference type="EMBL" id="EAI5407136.1"/>
    </source>
</evidence>
<protein>
    <recommendedName>
        <fullName evidence="9">Periplasmic protein</fullName>
    </recommendedName>
</protein>
<reference evidence="6 8" key="1">
    <citation type="submission" date="2018-05" db="EMBL/GenBank/DDBJ databases">
        <authorList>
            <consortium name="PulseNet: The National Subtyping Network for Foodborne Disease Surveillance"/>
            <person name="Tarr C.L."/>
            <person name="Trees E."/>
            <person name="Katz L.S."/>
            <person name="Carleton-Romer H.A."/>
            <person name="Stroika S."/>
            <person name="Kucerova Z."/>
            <person name="Roache K.F."/>
            <person name="Sabol A.L."/>
            <person name="Besser J."/>
            <person name="Gerner-Smidt P."/>
        </authorList>
    </citation>
    <scope>NUCLEOTIDE SEQUENCE</scope>
    <source>
        <strain evidence="5">2014D-0197</strain>
        <strain evidence="3 8">2016D-0221</strain>
        <strain evidence="6">D4313</strain>
        <strain evidence="4 7">PNUSAC001503</strain>
    </source>
</reference>